<keyword evidence="1" id="KW-0812">Transmembrane</keyword>
<feature type="transmembrane region" description="Helical" evidence="1">
    <location>
        <begin position="12"/>
        <end position="31"/>
    </location>
</feature>
<dbReference type="EMBL" id="JAQQXS010000002">
    <property type="protein sequence ID" value="MDC8784004.1"/>
    <property type="molecule type" value="Genomic_DNA"/>
</dbReference>
<protein>
    <submittedName>
        <fullName evidence="2">Uncharacterized protein</fullName>
    </submittedName>
</protein>
<feature type="transmembrane region" description="Helical" evidence="1">
    <location>
        <begin position="43"/>
        <end position="64"/>
    </location>
</feature>
<organism evidence="2 3">
    <name type="scientific">Roseateles koreensis</name>
    <dbReference type="NCBI Taxonomy" id="2987526"/>
    <lineage>
        <taxon>Bacteria</taxon>
        <taxon>Pseudomonadati</taxon>
        <taxon>Pseudomonadota</taxon>
        <taxon>Betaproteobacteria</taxon>
        <taxon>Burkholderiales</taxon>
        <taxon>Sphaerotilaceae</taxon>
        <taxon>Roseateles</taxon>
    </lineage>
</organism>
<evidence type="ECO:0000313" key="2">
    <source>
        <dbReference type="EMBL" id="MDC8784004.1"/>
    </source>
</evidence>
<evidence type="ECO:0000313" key="3">
    <source>
        <dbReference type="Proteomes" id="UP001219862"/>
    </source>
</evidence>
<keyword evidence="1" id="KW-0472">Membrane</keyword>
<evidence type="ECO:0000256" key="1">
    <source>
        <dbReference type="SAM" id="Phobius"/>
    </source>
</evidence>
<keyword evidence="1" id="KW-1133">Transmembrane helix</keyword>
<dbReference type="RefSeq" id="WP_273595126.1">
    <property type="nucleotide sequence ID" value="NZ_JAQQXS010000002.1"/>
</dbReference>
<reference evidence="2 3" key="1">
    <citation type="submission" date="2022-10" db="EMBL/GenBank/DDBJ databases">
        <title>paucibacter sp. hw8 Genome sequencing.</title>
        <authorList>
            <person name="Park S."/>
        </authorList>
    </citation>
    <scope>NUCLEOTIDE SEQUENCE [LARGE SCALE GENOMIC DNA]</scope>
    <source>
        <strain evidence="3">hw8</strain>
    </source>
</reference>
<sequence length="71" mass="7784">MSPKSVAWIERLVWIFIYAGMLLGTLGLFVIRQGIDDVLGQRFGLCLVGLGALGVVAGVLLIWLRSRIKVD</sequence>
<dbReference type="Proteomes" id="UP001219862">
    <property type="component" value="Unassembled WGS sequence"/>
</dbReference>
<gene>
    <name evidence="2" type="ORF">PRZ01_02225</name>
</gene>
<comment type="caution">
    <text evidence="2">The sequence shown here is derived from an EMBL/GenBank/DDBJ whole genome shotgun (WGS) entry which is preliminary data.</text>
</comment>
<proteinExistence type="predicted"/>
<name>A0ABT5KM65_9BURK</name>
<keyword evidence="3" id="KW-1185">Reference proteome</keyword>
<accession>A0ABT5KM65</accession>